<feature type="transmembrane region" description="Helical" evidence="1">
    <location>
        <begin position="200"/>
        <end position="221"/>
    </location>
</feature>
<name>A0A2A5WNV7_9GAMM</name>
<gene>
    <name evidence="2" type="ORF">CNE99_07530</name>
</gene>
<feature type="transmembrane region" description="Helical" evidence="1">
    <location>
        <begin position="233"/>
        <end position="254"/>
    </location>
</feature>
<dbReference type="AlphaFoldDB" id="A0A2A5WNV7"/>
<feature type="transmembrane region" description="Helical" evidence="1">
    <location>
        <begin position="266"/>
        <end position="291"/>
    </location>
</feature>
<keyword evidence="1" id="KW-0472">Membrane</keyword>
<evidence type="ECO:0008006" key="4">
    <source>
        <dbReference type="Google" id="ProtNLM"/>
    </source>
</evidence>
<reference evidence="2 3" key="1">
    <citation type="submission" date="2017-08" db="EMBL/GenBank/DDBJ databases">
        <title>Fine stratification of microbial communities through a metagenomic profile of the photic zone.</title>
        <authorList>
            <person name="Haro-Moreno J.M."/>
            <person name="Lopez-Perez M."/>
            <person name="De La Torre J."/>
            <person name="Picazo A."/>
            <person name="Camacho A."/>
            <person name="Rodriguez-Valera F."/>
        </authorList>
    </citation>
    <scope>NUCLEOTIDE SEQUENCE [LARGE SCALE GENOMIC DNA]</scope>
    <source>
        <strain evidence="2">MED-G24</strain>
    </source>
</reference>
<feature type="transmembrane region" description="Helical" evidence="1">
    <location>
        <begin position="174"/>
        <end position="194"/>
    </location>
</feature>
<protein>
    <recommendedName>
        <fullName evidence="4">HupE / UreJ protein</fullName>
    </recommendedName>
</protein>
<accession>A0A2A5WNV7</accession>
<evidence type="ECO:0000313" key="3">
    <source>
        <dbReference type="Proteomes" id="UP000219327"/>
    </source>
</evidence>
<proteinExistence type="predicted"/>
<dbReference type="InterPro" id="IPR032809">
    <property type="entry name" value="Put_HupE_UreJ"/>
</dbReference>
<comment type="caution">
    <text evidence="2">The sequence shown here is derived from an EMBL/GenBank/DDBJ whole genome shotgun (WGS) entry which is preliminary data.</text>
</comment>
<feature type="transmembrane region" description="Helical" evidence="1">
    <location>
        <begin position="150"/>
        <end position="167"/>
    </location>
</feature>
<dbReference type="Proteomes" id="UP000219327">
    <property type="component" value="Unassembled WGS sequence"/>
</dbReference>
<sequence length="328" mass="35884">MRLAVLAWLKRVCALLVIIGAPTYADDLRPLYIEIRELSKGEGTTFLYRVRLPPRIAVQNTPDLQFPSNCITEGAGSTVNVVCEESVYGRQLQVAYPLYEVANPTVIKVILQSGEEFTRAYGSGQRDFDVPSPETTGGVAWQYTWLGMEHIWIGYDHLLFLLCLIWIAGGWRRILITITGFTLAHSVTLVLAALDVVRLPIAPVEAVIALSVLFLARELAIGPSDSLTWRHPIAVSSSFGLLHGLGFAAVLSEIGLPQIQLVTGLIAFNIGVEIGQVVFALGVIGLLRLFVELGHRLKTKLPVPGHVMAGYLVGTVSAYWLIDRVVAF</sequence>
<keyword evidence="1" id="KW-1133">Transmembrane helix</keyword>
<organism evidence="2 3">
    <name type="scientific">OM182 bacterium MED-G24</name>
    <dbReference type="NCBI Taxonomy" id="1986255"/>
    <lineage>
        <taxon>Bacteria</taxon>
        <taxon>Pseudomonadati</taxon>
        <taxon>Pseudomonadota</taxon>
        <taxon>Gammaproteobacteria</taxon>
        <taxon>OMG group</taxon>
        <taxon>OM182 clade</taxon>
    </lineage>
</organism>
<evidence type="ECO:0000256" key="1">
    <source>
        <dbReference type="SAM" id="Phobius"/>
    </source>
</evidence>
<evidence type="ECO:0000313" key="2">
    <source>
        <dbReference type="EMBL" id="PDH37927.1"/>
    </source>
</evidence>
<keyword evidence="1" id="KW-0812">Transmembrane</keyword>
<dbReference type="EMBL" id="NTKD01000042">
    <property type="protein sequence ID" value="PDH37927.1"/>
    <property type="molecule type" value="Genomic_DNA"/>
</dbReference>
<dbReference type="Pfam" id="PF13795">
    <property type="entry name" value="HupE_UreJ_2"/>
    <property type="match status" value="1"/>
</dbReference>
<feature type="transmembrane region" description="Helical" evidence="1">
    <location>
        <begin position="303"/>
        <end position="322"/>
    </location>
</feature>